<dbReference type="CDD" id="cd04077">
    <property type="entry name" value="Peptidases_S8_PCSK9_ProteinaseK_like"/>
    <property type="match status" value="1"/>
</dbReference>
<dbReference type="GO" id="GO:0004252">
    <property type="term" value="F:serine-type endopeptidase activity"/>
    <property type="evidence" value="ECO:0007669"/>
    <property type="project" value="UniProtKB-UniRule"/>
</dbReference>
<dbReference type="PROSITE" id="PS00136">
    <property type="entry name" value="SUBTILASE_ASP"/>
    <property type="match status" value="1"/>
</dbReference>
<dbReference type="PROSITE" id="PS00138">
    <property type="entry name" value="SUBTILASE_SER"/>
    <property type="match status" value="1"/>
</dbReference>
<dbReference type="InterPro" id="IPR034193">
    <property type="entry name" value="PCSK9_ProteinaseK-like"/>
</dbReference>
<dbReference type="PANTHER" id="PTHR43806">
    <property type="entry name" value="PEPTIDASE S8"/>
    <property type="match status" value="1"/>
</dbReference>
<dbReference type="Pfam" id="PF05922">
    <property type="entry name" value="Inhibitor_I9"/>
    <property type="match status" value="1"/>
</dbReference>
<dbReference type="PROSITE" id="PS51892">
    <property type="entry name" value="SUBTILASE"/>
    <property type="match status" value="1"/>
</dbReference>
<reference evidence="12" key="1">
    <citation type="submission" date="2016-03" db="EMBL/GenBank/DDBJ databases">
        <authorList>
            <person name="Guldener U."/>
        </authorList>
    </citation>
    <scope>NUCLEOTIDE SEQUENCE [LARGE SCALE GENOMIC DNA]</scope>
    <source>
        <strain evidence="12">04CH-RAC-A.6.1</strain>
    </source>
</reference>
<evidence type="ECO:0000256" key="6">
    <source>
        <dbReference type="PROSITE-ProRule" id="PRU01240"/>
    </source>
</evidence>
<dbReference type="InterPro" id="IPR010259">
    <property type="entry name" value="S8pro/Inhibitor_I9"/>
</dbReference>
<evidence type="ECO:0000256" key="7">
    <source>
        <dbReference type="RuleBase" id="RU003355"/>
    </source>
</evidence>
<feature type="domain" description="Inhibitor I9" evidence="10">
    <location>
        <begin position="42"/>
        <end position="115"/>
    </location>
</feature>
<dbReference type="InterPro" id="IPR015500">
    <property type="entry name" value="Peptidase_S8_subtilisin-rel"/>
</dbReference>
<keyword evidence="2 6" id="KW-0645">Protease</keyword>
<evidence type="ECO:0000256" key="5">
    <source>
        <dbReference type="ARBA" id="ARBA00022825"/>
    </source>
</evidence>
<dbReference type="InterPro" id="IPR037045">
    <property type="entry name" value="S8pro/Inhibitor_I9_sf"/>
</dbReference>
<dbReference type="InterPro" id="IPR023828">
    <property type="entry name" value="Peptidase_S8_Ser-AS"/>
</dbReference>
<protein>
    <submittedName>
        <fullName evidence="11">Probable endopeptidase K</fullName>
    </submittedName>
</protein>
<gene>
    <name evidence="11" type="ORF">RAG0_09942</name>
</gene>
<evidence type="ECO:0000256" key="8">
    <source>
        <dbReference type="SAM" id="SignalP"/>
    </source>
</evidence>
<dbReference type="PANTHER" id="PTHR43806:SF11">
    <property type="entry name" value="CEREVISIN-RELATED"/>
    <property type="match status" value="1"/>
</dbReference>
<dbReference type="SUPFAM" id="SSF54897">
    <property type="entry name" value="Protease propeptides/inhibitors"/>
    <property type="match status" value="1"/>
</dbReference>
<evidence type="ECO:0000313" key="12">
    <source>
        <dbReference type="Proteomes" id="UP000178912"/>
    </source>
</evidence>
<keyword evidence="4 6" id="KW-0378">Hydrolase</keyword>
<keyword evidence="3 8" id="KW-0732">Signal</keyword>
<keyword evidence="5 6" id="KW-0720">Serine protease</keyword>
<accession>A0A1E1KXU7</accession>
<evidence type="ECO:0000256" key="4">
    <source>
        <dbReference type="ARBA" id="ARBA00022801"/>
    </source>
</evidence>
<dbReference type="Pfam" id="PF00082">
    <property type="entry name" value="Peptidase_S8"/>
    <property type="match status" value="1"/>
</dbReference>
<dbReference type="SUPFAM" id="SSF52743">
    <property type="entry name" value="Subtilisin-like"/>
    <property type="match status" value="1"/>
</dbReference>
<feature type="active site" description="Charge relay system" evidence="6">
    <location>
        <position position="189"/>
    </location>
</feature>
<evidence type="ECO:0000259" key="10">
    <source>
        <dbReference type="Pfam" id="PF05922"/>
    </source>
</evidence>
<keyword evidence="12" id="KW-1185">Reference proteome</keyword>
<dbReference type="PROSITE" id="PS00137">
    <property type="entry name" value="SUBTILASE_HIS"/>
    <property type="match status" value="1"/>
</dbReference>
<dbReference type="AlphaFoldDB" id="A0A1E1KXU7"/>
<evidence type="ECO:0000256" key="1">
    <source>
        <dbReference type="ARBA" id="ARBA00011073"/>
    </source>
</evidence>
<evidence type="ECO:0000256" key="3">
    <source>
        <dbReference type="ARBA" id="ARBA00022729"/>
    </source>
</evidence>
<dbReference type="Gene3D" id="3.30.70.80">
    <property type="entry name" value="Peptidase S8 propeptide/proteinase inhibitor I9"/>
    <property type="match status" value="1"/>
</dbReference>
<name>A0A1E1KXU7_9HELO</name>
<evidence type="ECO:0000259" key="9">
    <source>
        <dbReference type="Pfam" id="PF00082"/>
    </source>
</evidence>
<dbReference type="InterPro" id="IPR000209">
    <property type="entry name" value="Peptidase_S8/S53_dom"/>
</dbReference>
<dbReference type="InterPro" id="IPR022398">
    <property type="entry name" value="Peptidase_S8_His-AS"/>
</dbReference>
<dbReference type="InterPro" id="IPR023827">
    <property type="entry name" value="Peptidase_S8_Asp-AS"/>
</dbReference>
<feature type="active site" description="Charge relay system" evidence="6">
    <location>
        <position position="158"/>
    </location>
</feature>
<sequence length="397" mass="40164">MVSYLGRLAALAAVVVPAVFAAPSPVNLKIRNLDARDIVKDSYIIVYQKDITAEAFSSHLEEVKSMVSKRDVGGIGATYDIGDFKGYEVVADVATLGRIASSPDVAYVEKNQKVYASALTSQTGAPWGLGRISHKNQDSTTYVYDSTAGSGTTVYVVDTGIVTTHTQFGGRATWGANFADSSNTDGNGHGTHCAGTIGGSTYGVAKAAKLVAVKVLGSDGSGTNAGVISGIQWVANNAGAKSVLSMSLGGGSSSAVNTAVRNTIAKGVTVVVAAGNDNKNAANYSPASEPLAITVGAIDINDNRATFSNFGSVVDIFAPGVNILSAWKGSNSATNTISGTSMACPHVAGLAAYLIGLEGLSTPAAVQSRIKALATSGKVLSPGSGSPNSIAYNGNGA</sequence>
<organism evidence="11 12">
    <name type="scientific">Rhynchosporium agropyri</name>
    <dbReference type="NCBI Taxonomy" id="914238"/>
    <lineage>
        <taxon>Eukaryota</taxon>
        <taxon>Fungi</taxon>
        <taxon>Dikarya</taxon>
        <taxon>Ascomycota</taxon>
        <taxon>Pezizomycotina</taxon>
        <taxon>Leotiomycetes</taxon>
        <taxon>Helotiales</taxon>
        <taxon>Ploettnerulaceae</taxon>
        <taxon>Rhynchosporium</taxon>
    </lineage>
</organism>
<dbReference type="OrthoDB" id="206201at2759"/>
<evidence type="ECO:0000256" key="2">
    <source>
        <dbReference type="ARBA" id="ARBA00022670"/>
    </source>
</evidence>
<dbReference type="Gene3D" id="3.40.50.200">
    <property type="entry name" value="Peptidase S8/S53 domain"/>
    <property type="match status" value="1"/>
</dbReference>
<comment type="similarity">
    <text evidence="1 6 7">Belongs to the peptidase S8 family.</text>
</comment>
<evidence type="ECO:0000313" key="11">
    <source>
        <dbReference type="EMBL" id="CZT03062.1"/>
    </source>
</evidence>
<dbReference type="InterPro" id="IPR050131">
    <property type="entry name" value="Peptidase_S8_subtilisin-like"/>
</dbReference>
<feature type="chain" id="PRO_5009446471" evidence="8">
    <location>
        <begin position="22"/>
        <end position="397"/>
    </location>
</feature>
<feature type="active site" description="Charge relay system" evidence="6">
    <location>
        <position position="341"/>
    </location>
</feature>
<dbReference type="EMBL" id="FJUX01000059">
    <property type="protein sequence ID" value="CZT03062.1"/>
    <property type="molecule type" value="Genomic_DNA"/>
</dbReference>
<dbReference type="FunFam" id="3.40.50.200:FF:000014">
    <property type="entry name" value="Proteinase K"/>
    <property type="match status" value="1"/>
</dbReference>
<feature type="signal peptide" evidence="8">
    <location>
        <begin position="1"/>
        <end position="21"/>
    </location>
</feature>
<feature type="domain" description="Peptidase S8/S53" evidence="9">
    <location>
        <begin position="149"/>
        <end position="376"/>
    </location>
</feature>
<dbReference type="Proteomes" id="UP000178912">
    <property type="component" value="Unassembled WGS sequence"/>
</dbReference>
<dbReference type="PRINTS" id="PR00723">
    <property type="entry name" value="SUBTILISIN"/>
</dbReference>
<dbReference type="GO" id="GO:0006508">
    <property type="term" value="P:proteolysis"/>
    <property type="evidence" value="ECO:0007669"/>
    <property type="project" value="UniProtKB-KW"/>
</dbReference>
<proteinExistence type="inferred from homology"/>
<dbReference type="GO" id="GO:0005576">
    <property type="term" value="C:extracellular region"/>
    <property type="evidence" value="ECO:0007669"/>
    <property type="project" value="UniProtKB-ARBA"/>
</dbReference>
<dbReference type="InterPro" id="IPR036852">
    <property type="entry name" value="Peptidase_S8/S53_dom_sf"/>
</dbReference>